<comment type="subcellular location">
    <subcellularLocation>
        <location evidence="1">Cell outer membrane</location>
    </subcellularLocation>
</comment>
<proteinExistence type="inferred from homology"/>
<keyword evidence="4" id="KW-0472">Membrane</keyword>
<dbReference type="InterPro" id="IPR014941">
    <property type="entry name" value="FimB/Mfa2/Mfa3"/>
</dbReference>
<evidence type="ECO:0000256" key="2">
    <source>
        <dbReference type="ARBA" id="ARBA00007248"/>
    </source>
</evidence>
<dbReference type="EMBL" id="CP050831">
    <property type="protein sequence ID" value="QIU94860.1"/>
    <property type="molecule type" value="Genomic_DNA"/>
</dbReference>
<evidence type="ECO:0000256" key="1">
    <source>
        <dbReference type="ARBA" id="ARBA00004442"/>
    </source>
</evidence>
<dbReference type="Pfam" id="PF08842">
    <property type="entry name" value="Mfa2"/>
    <property type="match status" value="1"/>
</dbReference>
<dbReference type="Proteomes" id="UP000501780">
    <property type="component" value="Chromosome"/>
</dbReference>
<accession>A0A6H0KNB1</accession>
<keyword evidence="3 8" id="KW-0732">Signal</keyword>
<evidence type="ECO:0000256" key="4">
    <source>
        <dbReference type="ARBA" id="ARBA00023136"/>
    </source>
</evidence>
<reference evidence="9 10" key="1">
    <citation type="submission" date="2020-03" db="EMBL/GenBank/DDBJ databases">
        <title>Genomic analysis of Bacteroides faecium CBA7301.</title>
        <authorList>
            <person name="Kim J."/>
            <person name="Roh S.W."/>
        </authorList>
    </citation>
    <scope>NUCLEOTIDE SEQUENCE [LARGE SCALE GENOMIC DNA]</scope>
    <source>
        <strain evidence="9 10">CBA7301</strain>
    </source>
</reference>
<dbReference type="AlphaFoldDB" id="A0A6H0KNB1"/>
<gene>
    <name evidence="9" type="ORF">BacF7301_12210</name>
</gene>
<feature type="signal peptide" evidence="8">
    <location>
        <begin position="1"/>
        <end position="21"/>
    </location>
</feature>
<feature type="chain" id="PRO_5026262590" evidence="8">
    <location>
        <begin position="22"/>
        <end position="291"/>
    </location>
</feature>
<sequence>MMKKNLLIVLAFAGALCTSCSQEDTFSTTVPQKAGNDLFKFNLPLRADDKTGGIVSSLHAYAFSNGNYLRKFENIDVSTDNFQLSLPADKQKTLYFLANHSALTVDENTFSETELLKVTGSTDTTTPPPVFLYAKASVGSNTSERVDISLIRSVARIDINPGTDNKMSIDSIRFTGGADRTFLFSDTPSTIPADAAGVIYTKRYSTPLVGGVSDAENSEVFYAYENGAKEAEISVFGKYNGIDVEVNAKVPSMVRNHIYTIKLQGVGQIISGSIEISPWETGDDIIATPVI</sequence>
<dbReference type="KEGG" id="bfc:BacF7301_12210"/>
<keyword evidence="10" id="KW-1185">Reference proteome</keyword>
<evidence type="ECO:0000256" key="3">
    <source>
        <dbReference type="ARBA" id="ARBA00022729"/>
    </source>
</evidence>
<comment type="similarity">
    <text evidence="2">Belongs to the bacteroidetes fimbrillin superfamily. FimB/Mfa2 family.</text>
</comment>
<organism evidence="9 10">
    <name type="scientific">Bacteroides faecium</name>
    <dbReference type="NCBI Taxonomy" id="2715212"/>
    <lineage>
        <taxon>Bacteria</taxon>
        <taxon>Pseudomonadati</taxon>
        <taxon>Bacteroidota</taxon>
        <taxon>Bacteroidia</taxon>
        <taxon>Bacteroidales</taxon>
        <taxon>Bacteroidaceae</taxon>
        <taxon>Bacteroides</taxon>
    </lineage>
</organism>
<evidence type="ECO:0000256" key="5">
    <source>
        <dbReference type="ARBA" id="ARBA00023139"/>
    </source>
</evidence>
<keyword evidence="7" id="KW-0449">Lipoprotein</keyword>
<protein>
    <submittedName>
        <fullName evidence="9">FimB/Mfa2 family fimbrial subunit</fullName>
    </submittedName>
</protein>
<dbReference type="RefSeq" id="WP_167963147.1">
    <property type="nucleotide sequence ID" value="NZ_CP050831.1"/>
</dbReference>
<dbReference type="GO" id="GO:0009279">
    <property type="term" value="C:cell outer membrane"/>
    <property type="evidence" value="ECO:0007669"/>
    <property type="project" value="UniProtKB-SubCell"/>
</dbReference>
<name>A0A6H0KNB1_9BACE</name>
<evidence type="ECO:0000313" key="10">
    <source>
        <dbReference type="Proteomes" id="UP000501780"/>
    </source>
</evidence>
<keyword evidence="5" id="KW-0564">Palmitate</keyword>
<evidence type="ECO:0000313" key="9">
    <source>
        <dbReference type="EMBL" id="QIU94860.1"/>
    </source>
</evidence>
<evidence type="ECO:0000256" key="7">
    <source>
        <dbReference type="ARBA" id="ARBA00023288"/>
    </source>
</evidence>
<evidence type="ECO:0000256" key="8">
    <source>
        <dbReference type="SAM" id="SignalP"/>
    </source>
</evidence>
<keyword evidence="6" id="KW-0998">Cell outer membrane</keyword>
<evidence type="ECO:0000256" key="6">
    <source>
        <dbReference type="ARBA" id="ARBA00023237"/>
    </source>
</evidence>